<reference evidence="3 4" key="1">
    <citation type="journal article" date="2018" name="Mol. Biol. Evol.">
        <title>Analysis of the draft genome of the red seaweed Gracilariopsis chorda provides insights into genome size evolution in Rhodophyta.</title>
        <authorList>
            <person name="Lee J."/>
            <person name="Yang E.C."/>
            <person name="Graf L."/>
            <person name="Yang J.H."/>
            <person name="Qiu H."/>
            <person name="Zel Zion U."/>
            <person name="Chan C.X."/>
            <person name="Stephens T.G."/>
            <person name="Weber A.P.M."/>
            <person name="Boo G.H."/>
            <person name="Boo S.M."/>
            <person name="Kim K.M."/>
            <person name="Shin Y."/>
            <person name="Jung M."/>
            <person name="Lee S.J."/>
            <person name="Yim H.S."/>
            <person name="Lee J.H."/>
            <person name="Bhattacharya D."/>
            <person name="Yoon H.S."/>
        </authorList>
    </citation>
    <scope>NUCLEOTIDE SEQUENCE [LARGE SCALE GENOMIC DNA]</scope>
    <source>
        <strain evidence="3 4">SKKU-2015</strain>
        <tissue evidence="3">Whole body</tissue>
    </source>
</reference>
<evidence type="ECO:0008006" key="5">
    <source>
        <dbReference type="Google" id="ProtNLM"/>
    </source>
</evidence>
<dbReference type="Gene3D" id="2.130.10.10">
    <property type="entry name" value="YVTN repeat-like/Quinoprotein amine dehydrogenase"/>
    <property type="match status" value="1"/>
</dbReference>
<name>A0A2V3IJP9_9FLOR</name>
<protein>
    <recommendedName>
        <fullName evidence="5">6-phosphogluconolactonase</fullName>
    </recommendedName>
</protein>
<dbReference type="Pfam" id="PF10282">
    <property type="entry name" value="Lactonase"/>
    <property type="match status" value="1"/>
</dbReference>
<dbReference type="OrthoDB" id="9972196at2759"/>
<gene>
    <name evidence="3" type="ORF">BWQ96_07959</name>
</gene>
<dbReference type="SUPFAM" id="SSF51004">
    <property type="entry name" value="C-terminal (heme d1) domain of cytochrome cd1-nitrite reductase"/>
    <property type="match status" value="1"/>
</dbReference>
<feature type="chain" id="PRO_5016087505" description="6-phosphogluconolactonase" evidence="2">
    <location>
        <begin position="19"/>
        <end position="389"/>
    </location>
</feature>
<keyword evidence="2" id="KW-0732">Signal</keyword>
<keyword evidence="4" id="KW-1185">Reference proteome</keyword>
<dbReference type="PANTHER" id="PTHR30344:SF1">
    <property type="entry name" value="6-PHOSPHOGLUCONOLACTONASE"/>
    <property type="match status" value="1"/>
</dbReference>
<dbReference type="InterPro" id="IPR019405">
    <property type="entry name" value="Lactonase_7-beta_prop"/>
</dbReference>
<dbReference type="InterPro" id="IPR015943">
    <property type="entry name" value="WD40/YVTN_repeat-like_dom_sf"/>
</dbReference>
<dbReference type="PANTHER" id="PTHR30344">
    <property type="entry name" value="6-PHOSPHOGLUCONOLACTONASE-RELATED"/>
    <property type="match status" value="1"/>
</dbReference>
<organism evidence="3 4">
    <name type="scientific">Gracilariopsis chorda</name>
    <dbReference type="NCBI Taxonomy" id="448386"/>
    <lineage>
        <taxon>Eukaryota</taxon>
        <taxon>Rhodophyta</taxon>
        <taxon>Florideophyceae</taxon>
        <taxon>Rhodymeniophycidae</taxon>
        <taxon>Gracilariales</taxon>
        <taxon>Gracilariaceae</taxon>
        <taxon>Gracilariopsis</taxon>
    </lineage>
</organism>
<dbReference type="EMBL" id="NBIV01000168">
    <property type="protein sequence ID" value="PXF42324.1"/>
    <property type="molecule type" value="Genomic_DNA"/>
</dbReference>
<evidence type="ECO:0000313" key="4">
    <source>
        <dbReference type="Proteomes" id="UP000247409"/>
    </source>
</evidence>
<sequence>MVTIKFILCLFFAHTAWCDTCNDSFSLAVGSYTNHAWFKPSKGKGVSIVDYVNGKLTTSRVLNTSITGDNPVYIAVWKPYLFIANSNIEQGSVTRVFMSSDRKRIFTRAASGSGLLTNHVSVVSPTVAMGTNFLSSFDTYLSKHGVLEVSDSFKVPLDLASEVVANRSLGPMFGQPHPHMVLPYDDGVVVPDAGSDIVWHFRVNSTTGKLTKLKQIKMPLQDAPRHAAVHPSSKTVYVVGEESLTISVLRPEGCGDGLSLCSRIDVLEGKPDEVKLAAVRVTKDERFLYVSVRYPGTTNGLLAGYRLNPQTGDIEAKLGMWNAFGVHPRDFYVIEKAGFEGRCVSFVAVVHRDSDNLVLIERDRGSGMLRDYPALQHNISSPTSVVPIW</sequence>
<evidence type="ECO:0000313" key="3">
    <source>
        <dbReference type="EMBL" id="PXF42324.1"/>
    </source>
</evidence>
<evidence type="ECO:0000256" key="2">
    <source>
        <dbReference type="SAM" id="SignalP"/>
    </source>
</evidence>
<dbReference type="InterPro" id="IPR050282">
    <property type="entry name" value="Cycloisomerase_2"/>
</dbReference>
<dbReference type="Proteomes" id="UP000247409">
    <property type="component" value="Unassembled WGS sequence"/>
</dbReference>
<dbReference type="GO" id="GO:0017057">
    <property type="term" value="F:6-phosphogluconolactonase activity"/>
    <property type="evidence" value="ECO:0007669"/>
    <property type="project" value="TreeGrafter"/>
</dbReference>
<dbReference type="AlphaFoldDB" id="A0A2V3IJP9"/>
<proteinExistence type="inferred from homology"/>
<accession>A0A2V3IJP9</accession>
<comment type="similarity">
    <text evidence="1">Belongs to the cycloisomerase 2 family.</text>
</comment>
<feature type="signal peptide" evidence="2">
    <location>
        <begin position="1"/>
        <end position="18"/>
    </location>
</feature>
<comment type="caution">
    <text evidence="3">The sequence shown here is derived from an EMBL/GenBank/DDBJ whole genome shotgun (WGS) entry which is preliminary data.</text>
</comment>
<dbReference type="InterPro" id="IPR011048">
    <property type="entry name" value="Haem_d1_sf"/>
</dbReference>
<evidence type="ECO:0000256" key="1">
    <source>
        <dbReference type="ARBA" id="ARBA00005564"/>
    </source>
</evidence>